<keyword evidence="1" id="KW-0378">Hydrolase</keyword>
<dbReference type="SFLD" id="SFLDS00003">
    <property type="entry name" value="Haloacid_Dehalogenase"/>
    <property type="match status" value="1"/>
</dbReference>
<keyword evidence="2" id="KW-1185">Reference proteome</keyword>
<protein>
    <submittedName>
        <fullName evidence="1">HAD-IA family hydrolase</fullName>
    </submittedName>
</protein>
<evidence type="ECO:0000313" key="2">
    <source>
        <dbReference type="Proteomes" id="UP000604481"/>
    </source>
</evidence>
<dbReference type="RefSeq" id="WP_194116326.1">
    <property type="nucleotide sequence ID" value="NZ_JADFUA010000005.1"/>
</dbReference>
<name>A0A8J7FIA2_9NEIS</name>
<dbReference type="InterPro" id="IPR036412">
    <property type="entry name" value="HAD-like_sf"/>
</dbReference>
<sequence>MLTNKHSWQIRALLFDMDGTLVDSTPCIEGLWTHWALRHQLDPAAVLREVHGRRGVETIRIVAPHLDAEQEVRQLLAEEARTLDGTMAMPGAADFLAQLAGLNWAVVTSAPADLARAKLQYAGLPLPARLIGADEVSAGKPDPAPYLAGAASCGVAASECLAFEDAASGIASACAAGMPVIVMQHHHTPAGLPHPCIASFAQLALTHQDGWFTINLKDAP</sequence>
<gene>
    <name evidence="1" type="ORF">INR99_10625</name>
</gene>
<dbReference type="SFLD" id="SFLDG01129">
    <property type="entry name" value="C1.5:_HAD__Beta-PGM__Phosphata"/>
    <property type="match status" value="1"/>
</dbReference>
<dbReference type="Gene3D" id="1.10.150.240">
    <property type="entry name" value="Putative phosphatase, domain 2"/>
    <property type="match status" value="1"/>
</dbReference>
<dbReference type="SUPFAM" id="SSF56784">
    <property type="entry name" value="HAD-like"/>
    <property type="match status" value="1"/>
</dbReference>
<proteinExistence type="predicted"/>
<dbReference type="InterPro" id="IPR051806">
    <property type="entry name" value="HAD-like_SPP"/>
</dbReference>
<dbReference type="PANTHER" id="PTHR43481:SF4">
    <property type="entry name" value="GLYCEROL-1-PHOSPHATE PHOSPHOHYDROLASE 1-RELATED"/>
    <property type="match status" value="1"/>
</dbReference>
<comment type="caution">
    <text evidence="1">The sequence shown here is derived from an EMBL/GenBank/DDBJ whole genome shotgun (WGS) entry which is preliminary data.</text>
</comment>
<reference evidence="1 2" key="1">
    <citation type="submission" date="2020-10" db="EMBL/GenBank/DDBJ databases">
        <title>The genome sequence of Chitinilyticum litopenaei 4Y14.</title>
        <authorList>
            <person name="Liu Y."/>
        </authorList>
    </citation>
    <scope>NUCLEOTIDE SEQUENCE [LARGE SCALE GENOMIC DNA]</scope>
    <source>
        <strain evidence="1 2">4Y14</strain>
    </source>
</reference>
<dbReference type="AlphaFoldDB" id="A0A8J7FIA2"/>
<dbReference type="InterPro" id="IPR023198">
    <property type="entry name" value="PGP-like_dom2"/>
</dbReference>
<dbReference type="Gene3D" id="3.40.50.1000">
    <property type="entry name" value="HAD superfamily/HAD-like"/>
    <property type="match status" value="1"/>
</dbReference>
<dbReference type="InterPro" id="IPR006439">
    <property type="entry name" value="HAD-SF_hydro_IA"/>
</dbReference>
<dbReference type="Pfam" id="PF00702">
    <property type="entry name" value="Hydrolase"/>
    <property type="match status" value="1"/>
</dbReference>
<dbReference type="InterPro" id="IPR023214">
    <property type="entry name" value="HAD_sf"/>
</dbReference>
<dbReference type="GO" id="GO:0050308">
    <property type="term" value="F:sugar-phosphatase activity"/>
    <property type="evidence" value="ECO:0007669"/>
    <property type="project" value="TreeGrafter"/>
</dbReference>
<evidence type="ECO:0000313" key="1">
    <source>
        <dbReference type="EMBL" id="MBE9609805.1"/>
    </source>
</evidence>
<dbReference type="PRINTS" id="PR00413">
    <property type="entry name" value="HADHALOGNASE"/>
</dbReference>
<dbReference type="NCBIfam" id="TIGR01549">
    <property type="entry name" value="HAD-SF-IA-v1"/>
    <property type="match status" value="1"/>
</dbReference>
<accession>A0A8J7FIA2</accession>
<dbReference type="NCBIfam" id="TIGR01509">
    <property type="entry name" value="HAD-SF-IA-v3"/>
    <property type="match status" value="1"/>
</dbReference>
<organism evidence="1 2">
    <name type="scientific">Chitinilyticum piscinae</name>
    <dbReference type="NCBI Taxonomy" id="2866724"/>
    <lineage>
        <taxon>Bacteria</taxon>
        <taxon>Pseudomonadati</taxon>
        <taxon>Pseudomonadota</taxon>
        <taxon>Betaproteobacteria</taxon>
        <taxon>Neisseriales</taxon>
        <taxon>Chitinibacteraceae</taxon>
        <taxon>Chitinilyticum</taxon>
    </lineage>
</organism>
<dbReference type="PANTHER" id="PTHR43481">
    <property type="entry name" value="FRUCTOSE-1-PHOSPHATE PHOSPHATASE"/>
    <property type="match status" value="1"/>
</dbReference>
<dbReference type="Proteomes" id="UP000604481">
    <property type="component" value="Unassembled WGS sequence"/>
</dbReference>
<dbReference type="EMBL" id="JADFUA010000005">
    <property type="protein sequence ID" value="MBE9609805.1"/>
    <property type="molecule type" value="Genomic_DNA"/>
</dbReference>